<name>A0AAF0Z3J5_9MICO</name>
<organism evidence="1 2">
    <name type="scientific">Sanguibacter biliveldensis</name>
    <dbReference type="NCBI Taxonomy" id="3030830"/>
    <lineage>
        <taxon>Bacteria</taxon>
        <taxon>Bacillati</taxon>
        <taxon>Actinomycetota</taxon>
        <taxon>Actinomycetes</taxon>
        <taxon>Micrococcales</taxon>
        <taxon>Sanguibacteraceae</taxon>
        <taxon>Sanguibacter</taxon>
    </lineage>
</organism>
<reference evidence="2" key="1">
    <citation type="submission" date="2023-11" db="EMBL/GenBank/DDBJ databases">
        <authorList>
            <person name="Helweg L.P."/>
            <person name="Kiel A."/>
            <person name="Hitz F."/>
            <person name="Ruckert-Reed C."/>
            <person name="Busche T."/>
            <person name="Kaltschmidt B."/>
            <person name="Kaltschmidt C."/>
        </authorList>
    </citation>
    <scope>NUCLEOTIDE SEQUENCE [LARGE SCALE GENOMIC DNA]</scope>
    <source>
        <strain evidence="2">4.1</strain>
    </source>
</reference>
<dbReference type="Gene3D" id="1.25.40.20">
    <property type="entry name" value="Ankyrin repeat-containing domain"/>
    <property type="match status" value="1"/>
</dbReference>
<evidence type="ECO:0000313" key="1">
    <source>
        <dbReference type="EMBL" id="WPF82358.1"/>
    </source>
</evidence>
<sequence>MTAAFTKAKTGTLDEFLGVYSPSGASETGMGGMTLLCRALGNRHLDARVAIASRLLDDGADPSTVIPPDGYNALHILFGQAVHDPEAEAPLVRRLLDGGADVNAVAVRWGTPLQTLADNQKYADDELAPLYDELFARDDLDLLVPGAQGRSTLESARLLGDERADLVRRMEQYLTDRGVAVPEREV</sequence>
<dbReference type="RefSeq" id="WP_319157696.1">
    <property type="nucleotide sequence ID" value="NZ_CP138359.1"/>
</dbReference>
<accession>A0AAF0Z3J5</accession>
<dbReference type="KEGG" id="sbil:SANBI_003712"/>
<dbReference type="Proteomes" id="UP001304340">
    <property type="component" value="Chromosome"/>
</dbReference>
<keyword evidence="2" id="KW-1185">Reference proteome</keyword>
<proteinExistence type="predicted"/>
<dbReference type="InterPro" id="IPR036770">
    <property type="entry name" value="Ankyrin_rpt-contain_sf"/>
</dbReference>
<dbReference type="EMBL" id="CP138359">
    <property type="protein sequence ID" value="WPF82358.1"/>
    <property type="molecule type" value="Genomic_DNA"/>
</dbReference>
<gene>
    <name evidence="1" type="ORF">SANBI_003712</name>
</gene>
<protein>
    <recommendedName>
        <fullName evidence="3">Ankyrin repeat domain-containing protein</fullName>
    </recommendedName>
</protein>
<evidence type="ECO:0008006" key="3">
    <source>
        <dbReference type="Google" id="ProtNLM"/>
    </source>
</evidence>
<dbReference type="AlphaFoldDB" id="A0AAF0Z3J5"/>
<evidence type="ECO:0000313" key="2">
    <source>
        <dbReference type="Proteomes" id="UP001304340"/>
    </source>
</evidence>
<dbReference type="SUPFAM" id="SSF48403">
    <property type="entry name" value="Ankyrin repeat"/>
    <property type="match status" value="1"/>
</dbReference>